<evidence type="ECO:0000313" key="10">
    <source>
        <dbReference type="Proteomes" id="UP000006693"/>
    </source>
</evidence>
<comment type="subcellular location">
    <subcellularLocation>
        <location evidence="1">Membrane</location>
        <topology evidence="1">Multi-pass membrane protein</topology>
    </subcellularLocation>
</comment>
<evidence type="ECO:0000256" key="2">
    <source>
        <dbReference type="ARBA" id="ARBA00022448"/>
    </source>
</evidence>
<feature type="compositionally biased region" description="Basic residues" evidence="6">
    <location>
        <begin position="691"/>
        <end position="701"/>
    </location>
</feature>
<feature type="transmembrane region" description="Helical" evidence="7">
    <location>
        <begin position="276"/>
        <end position="298"/>
    </location>
</feature>
<feature type="compositionally biased region" description="Polar residues" evidence="6">
    <location>
        <begin position="566"/>
        <end position="579"/>
    </location>
</feature>
<keyword evidence="3 7" id="KW-0812">Transmembrane</keyword>
<feature type="compositionally biased region" description="Basic and acidic residues" evidence="6">
    <location>
        <begin position="742"/>
        <end position="751"/>
    </location>
</feature>
<dbReference type="InterPro" id="IPR011701">
    <property type="entry name" value="MFS"/>
</dbReference>
<feature type="transmembrane region" description="Helical" evidence="7">
    <location>
        <begin position="56"/>
        <end position="77"/>
    </location>
</feature>
<dbReference type="PROSITE" id="PS50850">
    <property type="entry name" value="MFS"/>
    <property type="match status" value="1"/>
</dbReference>
<proteinExistence type="predicted"/>
<gene>
    <name evidence="9" type="ordered locus">BMAA0950</name>
</gene>
<evidence type="ECO:0000259" key="8">
    <source>
        <dbReference type="PROSITE" id="PS50850"/>
    </source>
</evidence>
<dbReference type="InterPro" id="IPR036259">
    <property type="entry name" value="MFS_trans_sf"/>
</dbReference>
<organism evidence="9 10">
    <name type="scientific">Burkholderia mallei (strain ATCC 23344)</name>
    <dbReference type="NCBI Taxonomy" id="243160"/>
    <lineage>
        <taxon>Bacteria</taxon>
        <taxon>Pseudomonadati</taxon>
        <taxon>Pseudomonadota</taxon>
        <taxon>Betaproteobacteria</taxon>
        <taxon>Burkholderiales</taxon>
        <taxon>Burkholderiaceae</taxon>
        <taxon>Burkholderia</taxon>
        <taxon>pseudomallei group</taxon>
    </lineage>
</organism>
<evidence type="ECO:0000313" key="9">
    <source>
        <dbReference type="EMBL" id="AAU46136.1"/>
    </source>
</evidence>
<dbReference type="CDD" id="cd17319">
    <property type="entry name" value="MFS_ExuT_GudP_like"/>
    <property type="match status" value="1"/>
</dbReference>
<keyword evidence="10" id="KW-1185">Reference proteome</keyword>
<dbReference type="InterPro" id="IPR020846">
    <property type="entry name" value="MFS_dom"/>
</dbReference>
<dbReference type="eggNOG" id="COG2271">
    <property type="taxonomic scope" value="Bacteria"/>
</dbReference>
<feature type="transmembrane region" description="Helical" evidence="7">
    <location>
        <begin position="177"/>
        <end position="199"/>
    </location>
</feature>
<feature type="transmembrane region" description="Helical" evidence="7">
    <location>
        <begin position="401"/>
        <end position="421"/>
    </location>
</feature>
<dbReference type="Proteomes" id="UP000006693">
    <property type="component" value="Chromosome 2"/>
</dbReference>
<sequence length="751" mass="82480">MDETSIRERAVMAKIARRLMPLLVIMFLIAFIDRQNVGFAKLQMVHALGMTETSYGLGASLFFIGYLLFEVPSTLALHRFGARLWLARIMMTWGVITVLLGFTHSTGVFYVFRFLLGVAEAGFYPGVIYYLTLWFPQSHRTRVLGLFTLGSALANMLGSLAGGLLLSLDGRLGLAGWQWVFVATGLPAIAVALVAWRYLPESVERATFLSDDEKRVALAALKREASPEAVSESPWRALVDPRVLMFALAYMLMSTSLYGVTYWLPTLLKSNGVPSSLNGLLNMIPWAIAALLLLWLPARLKRERIVLKAMAAVAGVGVAGFALSLALPGLPLRFAALVLGGACIPLLYPCFWSLPPRFFSGARAAASIAAINSIGNLGGFFAQNLMPYVGKAAGSAGAPMLVPVVCLAALGVGMLAAASMAGRRRPAWRPDERRLTRRRRLGRAGARVAASLSGRRCASARRPVRSARRVRGARFASGGARPLCHHRRRPPRVRRDAPLRTRSSPRFYAGGAHAGPTCAASLPALLRRPIRERKRGAQRGMVRRPRPPRRPRRARRTPRAPGFPSPFSQQSCVRASGQVSPCRPPALRPLRPLRPLWPIRPREPVRARLAFHAARARHGPDAYRARRPPGVRGACRAARSRSPRRVRRSLRCRRARGLPRPRPSRRSAASARACVSSRRGPCRALSCPTASRRRRRRRRPPRSAASSRRPPSGSAGTRTCPTCRRGRSRAARAPAPPRAGCRTRESRSTTR</sequence>
<dbReference type="Pfam" id="PF07690">
    <property type="entry name" value="MFS_1"/>
    <property type="match status" value="1"/>
</dbReference>
<dbReference type="HOGENOM" id="CLU_019244_0_0_4"/>
<feature type="compositionally biased region" description="Basic residues" evidence="6">
    <location>
        <begin position="483"/>
        <end position="492"/>
    </location>
</feature>
<dbReference type="SUPFAM" id="SSF103473">
    <property type="entry name" value="MFS general substrate transporter"/>
    <property type="match status" value="1"/>
</dbReference>
<feature type="transmembrane region" description="Helical" evidence="7">
    <location>
        <begin position="332"/>
        <end position="352"/>
    </location>
</feature>
<dbReference type="GO" id="GO:0016020">
    <property type="term" value="C:membrane"/>
    <property type="evidence" value="ECO:0007669"/>
    <property type="project" value="UniProtKB-SubCell"/>
</dbReference>
<feature type="compositionally biased region" description="Basic residues" evidence="6">
    <location>
        <begin position="528"/>
        <end position="558"/>
    </location>
</feature>
<feature type="region of interest" description="Disordered" evidence="6">
    <location>
        <begin position="480"/>
        <end position="502"/>
    </location>
</feature>
<dbReference type="Gene3D" id="1.20.1250.20">
    <property type="entry name" value="MFS general substrate transporter like domains"/>
    <property type="match status" value="2"/>
</dbReference>
<feature type="compositionally biased region" description="Low complexity" evidence="6">
    <location>
        <begin position="702"/>
        <end position="723"/>
    </location>
</feature>
<accession>A0A0H2WB18</accession>
<feature type="domain" description="Major facilitator superfamily (MFS) profile" evidence="8">
    <location>
        <begin position="19"/>
        <end position="425"/>
    </location>
</feature>
<dbReference type="FunFam" id="1.20.1250.20:FF:000018">
    <property type="entry name" value="MFS transporter permease"/>
    <property type="match status" value="1"/>
</dbReference>
<keyword evidence="4 7" id="KW-1133">Transmembrane helix</keyword>
<dbReference type="PANTHER" id="PTHR43791">
    <property type="entry name" value="PERMEASE-RELATED"/>
    <property type="match status" value="1"/>
</dbReference>
<keyword evidence="5 7" id="KW-0472">Membrane</keyword>
<keyword evidence="2" id="KW-0813">Transport</keyword>
<evidence type="ECO:0000256" key="3">
    <source>
        <dbReference type="ARBA" id="ARBA00022692"/>
    </source>
</evidence>
<evidence type="ECO:0000256" key="4">
    <source>
        <dbReference type="ARBA" id="ARBA00022989"/>
    </source>
</evidence>
<evidence type="ECO:0000256" key="1">
    <source>
        <dbReference type="ARBA" id="ARBA00004141"/>
    </source>
</evidence>
<feature type="compositionally biased region" description="Basic residues" evidence="6">
    <location>
        <begin position="638"/>
        <end position="665"/>
    </location>
</feature>
<feature type="transmembrane region" description="Helical" evidence="7">
    <location>
        <begin position="243"/>
        <end position="264"/>
    </location>
</feature>
<evidence type="ECO:0000256" key="7">
    <source>
        <dbReference type="SAM" id="Phobius"/>
    </source>
</evidence>
<dbReference type="GO" id="GO:0022857">
    <property type="term" value="F:transmembrane transporter activity"/>
    <property type="evidence" value="ECO:0007669"/>
    <property type="project" value="InterPro"/>
</dbReference>
<evidence type="ECO:0000256" key="5">
    <source>
        <dbReference type="ARBA" id="ARBA00023136"/>
    </source>
</evidence>
<feature type="transmembrane region" description="Helical" evidence="7">
    <location>
        <begin position="84"/>
        <end position="102"/>
    </location>
</feature>
<feature type="region of interest" description="Disordered" evidence="6">
    <location>
        <begin position="615"/>
        <end position="751"/>
    </location>
</feature>
<name>A0A0H2WB18_BURMA</name>
<feature type="transmembrane region" description="Helical" evidence="7">
    <location>
        <begin position="305"/>
        <end position="326"/>
    </location>
</feature>
<feature type="compositionally biased region" description="Low complexity" evidence="6">
    <location>
        <begin position="666"/>
        <end position="679"/>
    </location>
</feature>
<feature type="transmembrane region" description="Helical" evidence="7">
    <location>
        <begin position="364"/>
        <end position="381"/>
    </location>
</feature>
<protein>
    <submittedName>
        <fullName evidence="9">Major facilitator family transporter</fullName>
    </submittedName>
</protein>
<evidence type="ECO:0000256" key="6">
    <source>
        <dbReference type="SAM" id="MobiDB-lite"/>
    </source>
</evidence>
<dbReference type="KEGG" id="bma:BMAA0950"/>
<feature type="transmembrane region" description="Helical" evidence="7">
    <location>
        <begin position="143"/>
        <end position="165"/>
    </location>
</feature>
<feature type="region of interest" description="Disordered" evidence="6">
    <location>
        <begin position="526"/>
        <end position="583"/>
    </location>
</feature>
<feature type="transmembrane region" description="Helical" evidence="7">
    <location>
        <begin position="108"/>
        <end position="131"/>
    </location>
</feature>
<reference evidence="9 10" key="1">
    <citation type="journal article" date="2004" name="Proc. Natl. Acad. Sci. U.S.A.">
        <title>Structural flexibility in the Burkholderia mallei genome.</title>
        <authorList>
            <person name="Nierman W.C."/>
            <person name="DeShazer D."/>
            <person name="Kim H.S."/>
            <person name="Tettelin H."/>
            <person name="Nelson K.E."/>
            <person name="Feldblyum T."/>
            <person name="Ulrich R.L."/>
            <person name="Ronning C.M."/>
            <person name="Brinkac L.M."/>
            <person name="Daugherty S.C."/>
            <person name="Davidsen T.D."/>
            <person name="Deboy R.T."/>
            <person name="Dimitrov G."/>
            <person name="Dodson R.J."/>
            <person name="Durkin A.S."/>
            <person name="Gwinn M.L."/>
            <person name="Haft D.H."/>
            <person name="Khouri H."/>
            <person name="Kolonay J.F."/>
            <person name="Madupu R."/>
            <person name="Mohammoud Y."/>
            <person name="Nelson W.C."/>
            <person name="Radune D."/>
            <person name="Romero C.M."/>
            <person name="Sarria S."/>
            <person name="Selengut J."/>
            <person name="Shamblin C."/>
            <person name="Sullivan S.A."/>
            <person name="White O."/>
            <person name="Yu Y."/>
            <person name="Zafar N."/>
            <person name="Zhou L."/>
            <person name="Fraser C.M."/>
        </authorList>
    </citation>
    <scope>NUCLEOTIDE SEQUENCE [LARGE SCALE GENOMIC DNA]</scope>
    <source>
        <strain evidence="9 10">ATCC 23344</strain>
    </source>
</reference>
<dbReference type="PANTHER" id="PTHR43791:SF36">
    <property type="entry name" value="TRANSPORTER, PUTATIVE (AFU_ORTHOLOGUE AFUA_6G08340)-RELATED"/>
    <property type="match status" value="1"/>
</dbReference>
<dbReference type="AlphaFoldDB" id="A0A0H2WB18"/>
<dbReference type="EMBL" id="CP000011">
    <property type="protein sequence ID" value="AAU46136.1"/>
    <property type="molecule type" value="Genomic_DNA"/>
</dbReference>